<dbReference type="PROSITE" id="PS00623">
    <property type="entry name" value="GMC_OXRED_1"/>
    <property type="match status" value="1"/>
</dbReference>
<dbReference type="SUPFAM" id="SSF54373">
    <property type="entry name" value="FAD-linked reductases, C-terminal domain"/>
    <property type="match status" value="1"/>
</dbReference>
<proteinExistence type="inferred from homology"/>
<feature type="binding site" evidence="5">
    <location>
        <begin position="91"/>
        <end position="94"/>
    </location>
    <ligand>
        <name>FAD</name>
        <dbReference type="ChEBI" id="CHEBI:57692"/>
    </ligand>
</feature>
<dbReference type="Pfam" id="PF00732">
    <property type="entry name" value="GMC_oxred_N"/>
    <property type="match status" value="1"/>
</dbReference>
<dbReference type="PANTHER" id="PTHR11552">
    <property type="entry name" value="GLUCOSE-METHANOL-CHOLINE GMC OXIDOREDUCTASE"/>
    <property type="match status" value="1"/>
</dbReference>
<feature type="binding site" evidence="5">
    <location>
        <position position="83"/>
    </location>
    <ligand>
        <name>FAD</name>
        <dbReference type="ChEBI" id="CHEBI:57692"/>
    </ligand>
</feature>
<evidence type="ECO:0000256" key="1">
    <source>
        <dbReference type="ARBA" id="ARBA00001974"/>
    </source>
</evidence>
<dbReference type="InterPro" id="IPR012132">
    <property type="entry name" value="GMC_OxRdtase"/>
</dbReference>
<feature type="domain" description="Glucose-methanol-choline oxidoreductase N-terminal" evidence="7">
    <location>
        <begin position="81"/>
        <end position="104"/>
    </location>
</feature>
<dbReference type="AlphaFoldDB" id="A0A255XUZ4"/>
<evidence type="ECO:0000256" key="6">
    <source>
        <dbReference type="RuleBase" id="RU003968"/>
    </source>
</evidence>
<dbReference type="PIRSF" id="PIRSF000137">
    <property type="entry name" value="Alcohol_oxidase"/>
    <property type="match status" value="1"/>
</dbReference>
<dbReference type="InterPro" id="IPR036188">
    <property type="entry name" value="FAD/NAD-bd_sf"/>
</dbReference>
<comment type="similarity">
    <text evidence="2 6">Belongs to the GMC oxidoreductase family.</text>
</comment>
<dbReference type="Gene3D" id="3.50.50.60">
    <property type="entry name" value="FAD/NAD(P)-binding domain"/>
    <property type="match status" value="1"/>
</dbReference>
<dbReference type="RefSeq" id="WP_094407610.1">
    <property type="nucleotide sequence ID" value="NZ_BMJZ01000001.1"/>
</dbReference>
<reference evidence="9 10" key="1">
    <citation type="submission" date="2017-07" db="EMBL/GenBank/DDBJ databases">
        <title>Elstera cyanobacteriorum sp. nov., a novel bacterium isolated from cyanobacterial aggregates in a eutrophic lake.</title>
        <authorList>
            <person name="Cai H."/>
        </authorList>
    </citation>
    <scope>NUCLEOTIDE SEQUENCE [LARGE SCALE GENOMIC DNA]</scope>
    <source>
        <strain evidence="9 10">TH019</strain>
    </source>
</reference>
<name>A0A255XUZ4_9PROT</name>
<dbReference type="Pfam" id="PF05199">
    <property type="entry name" value="GMC_oxred_C"/>
    <property type="match status" value="1"/>
</dbReference>
<evidence type="ECO:0000256" key="4">
    <source>
        <dbReference type="ARBA" id="ARBA00022827"/>
    </source>
</evidence>
<evidence type="ECO:0000256" key="3">
    <source>
        <dbReference type="ARBA" id="ARBA00022630"/>
    </source>
</evidence>
<feature type="binding site" evidence="5">
    <location>
        <position position="219"/>
    </location>
    <ligand>
        <name>FAD</name>
        <dbReference type="ChEBI" id="CHEBI:57692"/>
    </ligand>
</feature>
<dbReference type="PANTHER" id="PTHR11552:SF147">
    <property type="entry name" value="CHOLINE DEHYDROGENASE, MITOCHONDRIAL"/>
    <property type="match status" value="1"/>
</dbReference>
<dbReference type="Gene3D" id="3.30.560.10">
    <property type="entry name" value="Glucose Oxidase, domain 3"/>
    <property type="match status" value="1"/>
</dbReference>
<dbReference type="GO" id="GO:0050660">
    <property type="term" value="F:flavin adenine dinucleotide binding"/>
    <property type="evidence" value="ECO:0007669"/>
    <property type="project" value="InterPro"/>
</dbReference>
<accession>A0A255XUZ4</accession>
<evidence type="ECO:0000256" key="5">
    <source>
        <dbReference type="PIRSR" id="PIRSR000137-2"/>
    </source>
</evidence>
<dbReference type="Proteomes" id="UP000216361">
    <property type="component" value="Unassembled WGS sequence"/>
</dbReference>
<dbReference type="OrthoDB" id="9785276at2"/>
<dbReference type="InterPro" id="IPR007867">
    <property type="entry name" value="GMC_OxRtase_C"/>
</dbReference>
<dbReference type="GO" id="GO:0016614">
    <property type="term" value="F:oxidoreductase activity, acting on CH-OH group of donors"/>
    <property type="evidence" value="ECO:0007669"/>
    <property type="project" value="InterPro"/>
</dbReference>
<dbReference type="PROSITE" id="PS00624">
    <property type="entry name" value="GMC_OXRED_2"/>
    <property type="match status" value="1"/>
</dbReference>
<evidence type="ECO:0000313" key="10">
    <source>
        <dbReference type="Proteomes" id="UP000216361"/>
    </source>
</evidence>
<feature type="domain" description="Glucose-methanol-choline oxidoreductase N-terminal" evidence="8">
    <location>
        <begin position="254"/>
        <end position="268"/>
    </location>
</feature>
<protein>
    <submittedName>
        <fullName evidence="9">Choline dehydrogenase</fullName>
    </submittedName>
</protein>
<organism evidence="9 10">
    <name type="scientific">Elstera cyanobacteriorum</name>
    <dbReference type="NCBI Taxonomy" id="2022747"/>
    <lineage>
        <taxon>Bacteria</taxon>
        <taxon>Pseudomonadati</taxon>
        <taxon>Pseudomonadota</taxon>
        <taxon>Alphaproteobacteria</taxon>
        <taxon>Rhodospirillales</taxon>
        <taxon>Rhodospirillaceae</taxon>
        <taxon>Elstera</taxon>
    </lineage>
</organism>
<keyword evidence="10" id="KW-1185">Reference proteome</keyword>
<evidence type="ECO:0000259" key="7">
    <source>
        <dbReference type="PROSITE" id="PS00623"/>
    </source>
</evidence>
<comment type="cofactor">
    <cofactor evidence="1 5">
        <name>FAD</name>
        <dbReference type="ChEBI" id="CHEBI:57692"/>
    </cofactor>
</comment>
<keyword evidence="3 6" id="KW-0285">Flavoprotein</keyword>
<comment type="caution">
    <text evidence="9">The sequence shown here is derived from an EMBL/GenBank/DDBJ whole genome shotgun (WGS) entry which is preliminary data.</text>
</comment>
<dbReference type="EMBL" id="NOXS01000026">
    <property type="protein sequence ID" value="OYQ20743.1"/>
    <property type="molecule type" value="Genomic_DNA"/>
</dbReference>
<keyword evidence="4 5" id="KW-0274">FAD</keyword>
<sequence>MSSYDMIVVGAGSAGCALVGRLASAGKHRILVLEAGPQDRSPWIHLPIGYGKSFYAPSVNWMYRTEPVPGLDNRVIYQPRGKVVGGSSSINAMVFVRGQAGDFDAWAAEGNPGWAWKDLLPLYRRMEDHDLGASASHGTGGPVHVTDISRDVHPLTHRFVQAVQEAGLPFNSDLNGASAEGVGYYQINTRGGFRDSAARAYLRPALKTGRVRLETGALVTRILFDGRRAVGVEYRQNGQTHTARASLEVILSGGAINSPHLLQLSGVGPAAHLRDMGIPIVADLPAVGAHLQDHLCYDHVYRSREPSLNDLLLPLWGKIRVGLQYLLTRRGPLALSVNQGGGFYCTRPDVPQPDMQLYFSPLSYEKAVPGVRALMKPDDFSGFSTSVSPCRPTSRGEIRLKSPKPEEAPAIRPNYLATPEDQAALLAGAKFLREIAATPTFKALIDAEIHPGTTTASDAELLADIRARAYSVFHPCGSVRMGRDPVTGAVDPALRVHGVAGLRVVDASIFPSIPSGNINAPSMLVGEKAADLILG</sequence>
<dbReference type="InterPro" id="IPR000172">
    <property type="entry name" value="GMC_OxRdtase_N"/>
</dbReference>
<evidence type="ECO:0000256" key="2">
    <source>
        <dbReference type="ARBA" id="ARBA00010790"/>
    </source>
</evidence>
<evidence type="ECO:0000259" key="8">
    <source>
        <dbReference type="PROSITE" id="PS00624"/>
    </source>
</evidence>
<evidence type="ECO:0000313" key="9">
    <source>
        <dbReference type="EMBL" id="OYQ20743.1"/>
    </source>
</evidence>
<gene>
    <name evidence="9" type="ORF">CHR90_03555</name>
</gene>
<dbReference type="SUPFAM" id="SSF51905">
    <property type="entry name" value="FAD/NAD(P)-binding domain"/>
    <property type="match status" value="1"/>
</dbReference>